<dbReference type="InterPro" id="IPR036318">
    <property type="entry name" value="FAD-bd_PCMH-like_sf"/>
</dbReference>
<feature type="active site" description="Proton donor" evidence="19">
    <location>
        <position position="237"/>
    </location>
</feature>
<organism evidence="21 22">
    <name type="scientific">Mesopusillimonas faecipullorum</name>
    <dbReference type="NCBI Taxonomy" id="2755040"/>
    <lineage>
        <taxon>Bacteria</taxon>
        <taxon>Pseudomonadati</taxon>
        <taxon>Pseudomonadota</taxon>
        <taxon>Betaproteobacteria</taxon>
        <taxon>Burkholderiales</taxon>
        <taxon>Alcaligenaceae</taxon>
        <taxon>Mesopusillimonas</taxon>
    </lineage>
</organism>
<feature type="active site" evidence="19">
    <location>
        <position position="164"/>
    </location>
</feature>
<keyword evidence="10 19" id="KW-0274">FAD</keyword>
<comment type="catalytic activity">
    <reaction evidence="18 19">
        <text>UDP-N-acetyl-alpha-D-muramate + NADP(+) = UDP-N-acetyl-3-O-(1-carboxyvinyl)-alpha-D-glucosamine + NADPH + H(+)</text>
        <dbReference type="Rhea" id="RHEA:12248"/>
        <dbReference type="ChEBI" id="CHEBI:15378"/>
        <dbReference type="ChEBI" id="CHEBI:57783"/>
        <dbReference type="ChEBI" id="CHEBI:58349"/>
        <dbReference type="ChEBI" id="CHEBI:68483"/>
        <dbReference type="ChEBI" id="CHEBI:70757"/>
        <dbReference type="EC" id="1.3.1.98"/>
    </reaction>
</comment>
<dbReference type="Gene3D" id="3.90.78.10">
    <property type="entry name" value="UDP-N-acetylenolpyruvoylglucosamine reductase, C-terminal domain"/>
    <property type="match status" value="1"/>
</dbReference>
<dbReference type="Pfam" id="PF01565">
    <property type="entry name" value="FAD_binding_4"/>
    <property type="match status" value="1"/>
</dbReference>
<evidence type="ECO:0000256" key="5">
    <source>
        <dbReference type="ARBA" id="ARBA00012518"/>
    </source>
</evidence>
<comment type="pathway">
    <text evidence="4 19">Cell wall biogenesis; peptidoglycan biosynthesis.</text>
</comment>
<dbReference type="InterPro" id="IPR003170">
    <property type="entry name" value="MurB"/>
</dbReference>
<dbReference type="PROSITE" id="PS51387">
    <property type="entry name" value="FAD_PCMH"/>
    <property type="match status" value="1"/>
</dbReference>
<dbReference type="NCBIfam" id="NF010478">
    <property type="entry name" value="PRK13903.1"/>
    <property type="match status" value="1"/>
</dbReference>
<dbReference type="PANTHER" id="PTHR21071:SF4">
    <property type="entry name" value="UDP-N-ACETYLENOLPYRUVOYLGLUCOSAMINE REDUCTASE"/>
    <property type="match status" value="1"/>
</dbReference>
<dbReference type="GO" id="GO:0008762">
    <property type="term" value="F:UDP-N-acetylmuramate dehydrogenase activity"/>
    <property type="evidence" value="ECO:0007669"/>
    <property type="project" value="UniProtKB-EC"/>
</dbReference>
<evidence type="ECO:0000256" key="7">
    <source>
        <dbReference type="ARBA" id="ARBA00022490"/>
    </source>
</evidence>
<gene>
    <name evidence="19 21" type="primary">murB</name>
    <name evidence="21" type="ORF">H0484_00925</name>
</gene>
<dbReference type="InterPro" id="IPR016167">
    <property type="entry name" value="FAD-bd_PCMH_sub1"/>
</dbReference>
<evidence type="ECO:0000256" key="19">
    <source>
        <dbReference type="HAMAP-Rule" id="MF_00037"/>
    </source>
</evidence>
<keyword evidence="15 19" id="KW-0131">Cell cycle</keyword>
<evidence type="ECO:0000256" key="18">
    <source>
        <dbReference type="ARBA" id="ARBA00048914"/>
    </source>
</evidence>
<comment type="caution">
    <text evidence="21">The sequence shown here is derived from an EMBL/GenBank/DDBJ whole genome shotgun (WGS) entry which is preliminary data.</text>
</comment>
<evidence type="ECO:0000313" key="21">
    <source>
        <dbReference type="EMBL" id="MCB5362325.1"/>
    </source>
</evidence>
<feature type="active site" evidence="19">
    <location>
        <position position="333"/>
    </location>
</feature>
<dbReference type="SUPFAM" id="SSF56176">
    <property type="entry name" value="FAD-binding/transporter-associated domain-like"/>
    <property type="match status" value="1"/>
</dbReference>
<evidence type="ECO:0000259" key="20">
    <source>
        <dbReference type="PROSITE" id="PS51387"/>
    </source>
</evidence>
<accession>A0ABS8C8H7</accession>
<dbReference type="SUPFAM" id="SSF56194">
    <property type="entry name" value="Uridine diphospho-N-Acetylenolpyruvylglucosamine reductase, MurB, C-terminal domain"/>
    <property type="match status" value="1"/>
</dbReference>
<reference evidence="21 22" key="1">
    <citation type="submission" date="2020-07" db="EMBL/GenBank/DDBJ databases">
        <title>Pusillimonas sp. nov., isolated from poultry manure in Taiwan.</title>
        <authorList>
            <person name="Lin S.-Y."/>
            <person name="Tang Y.-S."/>
            <person name="Young C.-C."/>
        </authorList>
    </citation>
    <scope>NUCLEOTIDE SEQUENCE [LARGE SCALE GENOMIC DNA]</scope>
    <source>
        <strain evidence="21 22">CC-YST705</strain>
    </source>
</reference>
<dbReference type="InterPro" id="IPR036635">
    <property type="entry name" value="MurB_C_sf"/>
</dbReference>
<evidence type="ECO:0000313" key="22">
    <source>
        <dbReference type="Proteomes" id="UP000776983"/>
    </source>
</evidence>
<evidence type="ECO:0000256" key="14">
    <source>
        <dbReference type="ARBA" id="ARBA00023002"/>
    </source>
</evidence>
<dbReference type="NCBIfam" id="NF000755">
    <property type="entry name" value="PRK00046.1"/>
    <property type="match status" value="1"/>
</dbReference>
<keyword evidence="7 19" id="KW-0963">Cytoplasm</keyword>
<dbReference type="NCBIfam" id="TIGR00179">
    <property type="entry name" value="murB"/>
    <property type="match status" value="1"/>
</dbReference>
<dbReference type="InterPro" id="IPR006094">
    <property type="entry name" value="Oxid_FAD_bind_N"/>
</dbReference>
<keyword evidence="22" id="KW-1185">Reference proteome</keyword>
<keyword evidence="16 19" id="KW-0961">Cell wall biogenesis/degradation</keyword>
<evidence type="ECO:0000256" key="10">
    <source>
        <dbReference type="ARBA" id="ARBA00022827"/>
    </source>
</evidence>
<dbReference type="EMBL" id="JACDXW010000001">
    <property type="protein sequence ID" value="MCB5362325.1"/>
    <property type="molecule type" value="Genomic_DNA"/>
</dbReference>
<evidence type="ECO:0000256" key="11">
    <source>
        <dbReference type="ARBA" id="ARBA00022857"/>
    </source>
</evidence>
<evidence type="ECO:0000256" key="3">
    <source>
        <dbReference type="ARBA" id="ARBA00004496"/>
    </source>
</evidence>
<evidence type="ECO:0000256" key="12">
    <source>
        <dbReference type="ARBA" id="ARBA00022960"/>
    </source>
</evidence>
<evidence type="ECO:0000256" key="4">
    <source>
        <dbReference type="ARBA" id="ARBA00004752"/>
    </source>
</evidence>
<evidence type="ECO:0000256" key="6">
    <source>
        <dbReference type="ARBA" id="ARBA00015188"/>
    </source>
</evidence>
<protein>
    <recommendedName>
        <fullName evidence="6 19">UDP-N-acetylenolpyruvoylglucosamine reductase</fullName>
        <ecNumber evidence="5 19">1.3.1.98</ecNumber>
    </recommendedName>
    <alternativeName>
        <fullName evidence="17 19">UDP-N-acetylmuramate dehydrogenase</fullName>
    </alternativeName>
</protein>
<keyword evidence="9 19" id="KW-0285">Flavoprotein</keyword>
<sequence length="338" mass="36751">MLPLSLDQDLSAFNTLGLPSRAGHLLRLDNTVVLPQLAEAVAAYPRTMVLGGGSNVVLAGALPGLTIKVETRGIRLLEQTDQERVVEASAGEVWHDFVAYCLKQGWPGLENLALIPGTVGAAPVQNIGAYGVELDQRFHSLLAWDMQAGKAVEFGAADCQFAYRDSLFKREEPGRWLIVAVRFRLPVNWTPVLTYPDLHKHESLQHTGVTPQQVFDAVSAIRRSKLPDPAVLGNAGSFFKNPLVTAAQFQLLKAGHANLVAYAQPDGSFKLAAGWLIDQAGWKGRRLGAVGVHDRQALVLVNHGGATAEDVLELAEQIKTSVYQRFGVLLEQEPVVFR</sequence>
<dbReference type="HAMAP" id="MF_00037">
    <property type="entry name" value="MurB"/>
    <property type="match status" value="1"/>
</dbReference>
<comment type="subcellular location">
    <subcellularLocation>
        <location evidence="3 19">Cytoplasm</location>
    </subcellularLocation>
</comment>
<comment type="cofactor">
    <cofactor evidence="1 19">
        <name>FAD</name>
        <dbReference type="ChEBI" id="CHEBI:57692"/>
    </cofactor>
</comment>
<evidence type="ECO:0000256" key="2">
    <source>
        <dbReference type="ARBA" id="ARBA00003921"/>
    </source>
</evidence>
<dbReference type="InterPro" id="IPR016169">
    <property type="entry name" value="FAD-bd_PCMH_sub2"/>
</dbReference>
<dbReference type="InterPro" id="IPR016166">
    <property type="entry name" value="FAD-bd_PCMH"/>
</dbReference>
<keyword evidence="11 19" id="KW-0521">NADP</keyword>
<proteinExistence type="inferred from homology"/>
<dbReference type="EC" id="1.3.1.98" evidence="5 19"/>
<dbReference type="Gene3D" id="3.30.465.10">
    <property type="match status" value="1"/>
</dbReference>
<dbReference type="Proteomes" id="UP000776983">
    <property type="component" value="Unassembled WGS sequence"/>
</dbReference>
<dbReference type="Gene3D" id="3.30.43.10">
    <property type="entry name" value="Uridine Diphospho-n-acetylenolpyruvylglucosamine Reductase, domain 2"/>
    <property type="match status" value="1"/>
</dbReference>
<keyword evidence="12 19" id="KW-0133">Cell shape</keyword>
<dbReference type="InterPro" id="IPR011601">
    <property type="entry name" value="MurB_C"/>
</dbReference>
<evidence type="ECO:0000256" key="15">
    <source>
        <dbReference type="ARBA" id="ARBA00023306"/>
    </source>
</evidence>
<evidence type="ECO:0000256" key="17">
    <source>
        <dbReference type="ARBA" id="ARBA00031026"/>
    </source>
</evidence>
<comment type="function">
    <text evidence="2 19">Cell wall formation.</text>
</comment>
<dbReference type="Pfam" id="PF02873">
    <property type="entry name" value="MurB_C"/>
    <property type="match status" value="1"/>
</dbReference>
<dbReference type="RefSeq" id="WP_226952559.1">
    <property type="nucleotide sequence ID" value="NZ_JACDXW010000001.1"/>
</dbReference>
<evidence type="ECO:0000256" key="8">
    <source>
        <dbReference type="ARBA" id="ARBA00022618"/>
    </source>
</evidence>
<evidence type="ECO:0000256" key="16">
    <source>
        <dbReference type="ARBA" id="ARBA00023316"/>
    </source>
</evidence>
<keyword evidence="8 19" id="KW-0132">Cell division</keyword>
<comment type="similarity">
    <text evidence="19">Belongs to the MurB family.</text>
</comment>
<keyword evidence="14 19" id="KW-0560">Oxidoreductase</keyword>
<feature type="domain" description="FAD-binding PCMH-type" evidence="20">
    <location>
        <begin position="18"/>
        <end position="188"/>
    </location>
</feature>
<dbReference type="PANTHER" id="PTHR21071">
    <property type="entry name" value="UDP-N-ACETYLENOLPYRUVOYLGLUCOSAMINE REDUCTASE"/>
    <property type="match status" value="1"/>
</dbReference>
<keyword evidence="13 19" id="KW-0573">Peptidoglycan synthesis</keyword>
<evidence type="ECO:0000256" key="1">
    <source>
        <dbReference type="ARBA" id="ARBA00001974"/>
    </source>
</evidence>
<name>A0ABS8C8H7_9BURK</name>
<evidence type="ECO:0000256" key="13">
    <source>
        <dbReference type="ARBA" id="ARBA00022984"/>
    </source>
</evidence>
<evidence type="ECO:0000256" key="9">
    <source>
        <dbReference type="ARBA" id="ARBA00022630"/>
    </source>
</evidence>